<evidence type="ECO:0000313" key="2">
    <source>
        <dbReference type="EMBL" id="OOG24954.1"/>
    </source>
</evidence>
<comment type="caution">
    <text evidence="2">The sequence shown here is derived from an EMBL/GenBank/DDBJ whole genome shotgun (WGS) entry which is preliminary data.</text>
</comment>
<dbReference type="OrthoDB" id="8480939at2"/>
<evidence type="ECO:0000256" key="1">
    <source>
        <dbReference type="SAM" id="SignalP"/>
    </source>
</evidence>
<keyword evidence="1" id="KW-0732">Signal</keyword>
<keyword evidence="3" id="KW-1185">Reference proteome</keyword>
<feature type="signal peptide" evidence="1">
    <location>
        <begin position="1"/>
        <end position="21"/>
    </location>
</feature>
<organism evidence="2 3">
    <name type="scientific">Thioalkalivibrio denitrificans</name>
    <dbReference type="NCBI Taxonomy" id="108003"/>
    <lineage>
        <taxon>Bacteria</taxon>
        <taxon>Pseudomonadati</taxon>
        <taxon>Pseudomonadota</taxon>
        <taxon>Gammaproteobacteria</taxon>
        <taxon>Chromatiales</taxon>
        <taxon>Ectothiorhodospiraceae</taxon>
        <taxon>Thioalkalivibrio</taxon>
    </lineage>
</organism>
<reference evidence="2 3" key="1">
    <citation type="submission" date="2017-02" db="EMBL/GenBank/DDBJ databases">
        <title>Genomic diversity within the haloalkaliphilic genus Thioalkalivibrio.</title>
        <authorList>
            <person name="Ahn A.-C."/>
            <person name="Meier-Kolthoff J."/>
            <person name="Overmars L."/>
            <person name="Richter M."/>
            <person name="Woyke T."/>
            <person name="Sorokin D.Y."/>
            <person name="Muyzer G."/>
        </authorList>
    </citation>
    <scope>NUCLEOTIDE SEQUENCE [LARGE SCALE GENOMIC DNA]</scope>
    <source>
        <strain evidence="2 3">ALJD</strain>
    </source>
</reference>
<dbReference type="EMBL" id="MVBK01000042">
    <property type="protein sequence ID" value="OOG24954.1"/>
    <property type="molecule type" value="Genomic_DNA"/>
</dbReference>
<accession>A0A1V3NIZ4</accession>
<dbReference type="Proteomes" id="UP000189462">
    <property type="component" value="Unassembled WGS sequence"/>
</dbReference>
<protein>
    <submittedName>
        <fullName evidence="2">Uncharacterized protein</fullName>
    </submittedName>
</protein>
<gene>
    <name evidence="2" type="ORF">B1C78_07735</name>
</gene>
<sequence>MKLKQILVTLALILTTSVAFAFQCPADMRQIDAALAQNPQLSSEQLAEVKKLREEGEALHNAGRHQESVDTLAKAKEMLGL</sequence>
<name>A0A1V3NIZ4_9GAMM</name>
<proteinExistence type="predicted"/>
<dbReference type="RefSeq" id="WP_077278577.1">
    <property type="nucleotide sequence ID" value="NZ_MVBK01000042.1"/>
</dbReference>
<feature type="chain" id="PRO_5010708480" evidence="1">
    <location>
        <begin position="22"/>
        <end position="81"/>
    </location>
</feature>
<evidence type="ECO:0000313" key="3">
    <source>
        <dbReference type="Proteomes" id="UP000189462"/>
    </source>
</evidence>
<dbReference type="AlphaFoldDB" id="A0A1V3NIZ4"/>